<reference evidence="1" key="2">
    <citation type="submission" date="2011-01" db="EMBL/GenBank/DDBJ databases">
        <title>The Non-contiguous Finished genome of Clostridium papyrosolvens.</title>
        <authorList>
            <person name="Lucas S."/>
            <person name="Copeland A."/>
            <person name="Lapidus A."/>
            <person name="Cheng J.-F."/>
            <person name="Goodwin L."/>
            <person name="Pitluck S."/>
            <person name="Misra M."/>
            <person name="Chertkov O."/>
            <person name="Detter J.C."/>
            <person name="Han C."/>
            <person name="Tapia R."/>
            <person name="Land M."/>
            <person name="Hauser L."/>
            <person name="Kyrpides N."/>
            <person name="Ivanova N."/>
            <person name="Pagani I."/>
            <person name="Mouttaki H."/>
            <person name="He Z."/>
            <person name="Zhou J."/>
            <person name="Hemme C.L."/>
            <person name="Woyke T."/>
        </authorList>
    </citation>
    <scope>NUCLEOTIDE SEQUENCE [LARGE SCALE GENOMIC DNA]</scope>
    <source>
        <strain evidence="1">DSM 2782</strain>
    </source>
</reference>
<keyword evidence="2" id="KW-1185">Reference proteome</keyword>
<dbReference type="PANTHER" id="PTHR31118">
    <property type="entry name" value="CYCLASE-LIKE PROTEIN 2"/>
    <property type="match status" value="1"/>
</dbReference>
<dbReference type="AlphaFoldDB" id="F1TAT7"/>
<comment type="caution">
    <text evidence="1">The sequence shown here is derived from an EMBL/GenBank/DDBJ whole genome shotgun (WGS) entry which is preliminary data.</text>
</comment>
<dbReference type="EMBL" id="ACXX02000003">
    <property type="protein sequence ID" value="EGD48630.1"/>
    <property type="molecule type" value="Genomic_DNA"/>
</dbReference>
<evidence type="ECO:0000313" key="2">
    <source>
        <dbReference type="Proteomes" id="UP000003860"/>
    </source>
</evidence>
<name>F1TAT7_9FIRM</name>
<evidence type="ECO:0000313" key="1">
    <source>
        <dbReference type="EMBL" id="EGD48630.1"/>
    </source>
</evidence>
<dbReference type="GO" id="GO:0004061">
    <property type="term" value="F:arylformamidase activity"/>
    <property type="evidence" value="ECO:0007669"/>
    <property type="project" value="InterPro"/>
</dbReference>
<organism evidence="1 2">
    <name type="scientific">Ruminiclostridium papyrosolvens DSM 2782</name>
    <dbReference type="NCBI Taxonomy" id="588581"/>
    <lineage>
        <taxon>Bacteria</taxon>
        <taxon>Bacillati</taxon>
        <taxon>Bacillota</taxon>
        <taxon>Clostridia</taxon>
        <taxon>Eubacteriales</taxon>
        <taxon>Oscillospiraceae</taxon>
        <taxon>Ruminiclostridium</taxon>
    </lineage>
</organism>
<dbReference type="STRING" id="588581.Cpap_3053"/>
<dbReference type="InterPro" id="IPR007325">
    <property type="entry name" value="KFase/CYL"/>
</dbReference>
<protein>
    <submittedName>
        <fullName evidence="1">Cyclase family protein</fullName>
    </submittedName>
</protein>
<dbReference type="Proteomes" id="UP000003860">
    <property type="component" value="Unassembled WGS sequence"/>
</dbReference>
<dbReference type="OrthoDB" id="9796085at2"/>
<dbReference type="eggNOG" id="COG1878">
    <property type="taxonomic scope" value="Bacteria"/>
</dbReference>
<dbReference type="Gene3D" id="3.50.30.50">
    <property type="entry name" value="Putative cyclase"/>
    <property type="match status" value="1"/>
</dbReference>
<dbReference type="InterPro" id="IPR037175">
    <property type="entry name" value="KFase_sf"/>
</dbReference>
<gene>
    <name evidence="1" type="ORF">Cpap_3053</name>
</gene>
<dbReference type="SUPFAM" id="SSF102198">
    <property type="entry name" value="Putative cyclase"/>
    <property type="match status" value="1"/>
</dbReference>
<dbReference type="PANTHER" id="PTHR31118:SF32">
    <property type="entry name" value="KYNURENINE FORMAMIDASE"/>
    <property type="match status" value="1"/>
</dbReference>
<dbReference type="GO" id="GO:0019441">
    <property type="term" value="P:L-tryptophan catabolic process to kynurenine"/>
    <property type="evidence" value="ECO:0007669"/>
    <property type="project" value="InterPro"/>
</dbReference>
<sequence length="206" mass="23465">MKLIDLSRDIFNNMPVYPGDACVKVCHTHKFSQEQYNNHWIETGMHVGTHVDGAMHLTDVYEYICDYPLERFYGPACLIHTFGKSVLEAENSHLQTMRGKSIVLIHTGMDRFYGQDIYYSNHPVLDLSFCRMLVNQGVKLVGMDSPSPDKFPYEMHKYLLGNGVLLLENLTNLDKIPSGSDFELMAFPLKIRADSCMVRAVAKILV</sequence>
<dbReference type="Pfam" id="PF04199">
    <property type="entry name" value="Cyclase"/>
    <property type="match status" value="1"/>
</dbReference>
<dbReference type="RefSeq" id="WP_004617818.1">
    <property type="nucleotide sequence ID" value="NZ_ACXX02000003.1"/>
</dbReference>
<accession>F1TAT7</accession>
<proteinExistence type="predicted"/>
<reference evidence="1" key="1">
    <citation type="submission" date="2009-07" db="EMBL/GenBank/DDBJ databases">
        <authorList>
            <consortium name="US DOE Joint Genome Institute (JGI-PGF)"/>
            <person name="Lucas S."/>
            <person name="Copeland A."/>
            <person name="Lapidus A."/>
            <person name="Glavina del Rio T."/>
            <person name="Tice H."/>
            <person name="Bruce D."/>
            <person name="Goodwin L."/>
            <person name="Pitluck S."/>
            <person name="Larimer F."/>
            <person name="Land M.L."/>
            <person name="Mouttaki H."/>
            <person name="He Z."/>
            <person name="Zhou J."/>
            <person name="Hemme C.L."/>
        </authorList>
    </citation>
    <scope>NUCLEOTIDE SEQUENCE</scope>
    <source>
        <strain evidence="1">DSM 2782</strain>
    </source>
</reference>